<organism evidence="1 2">
    <name type="scientific">Phytophthora cactorum</name>
    <dbReference type="NCBI Taxonomy" id="29920"/>
    <lineage>
        <taxon>Eukaryota</taxon>
        <taxon>Sar</taxon>
        <taxon>Stramenopiles</taxon>
        <taxon>Oomycota</taxon>
        <taxon>Peronosporomycetes</taxon>
        <taxon>Peronosporales</taxon>
        <taxon>Peronosporaceae</taxon>
        <taxon>Phytophthora</taxon>
    </lineage>
</organism>
<name>A0A8T1E2P3_9STRA</name>
<gene>
    <name evidence="1" type="ORF">PC117_g6561</name>
</gene>
<proteinExistence type="predicted"/>
<feature type="non-terminal residue" evidence="1">
    <location>
        <position position="69"/>
    </location>
</feature>
<reference evidence="1" key="1">
    <citation type="submission" date="2018-10" db="EMBL/GenBank/DDBJ databases">
        <title>Effector identification in a new, highly contiguous assembly of the strawberry crown rot pathogen Phytophthora cactorum.</title>
        <authorList>
            <person name="Armitage A.D."/>
            <person name="Nellist C.F."/>
            <person name="Bates H."/>
            <person name="Vickerstaff R.J."/>
            <person name="Harrison R.J."/>
        </authorList>
    </citation>
    <scope>NUCLEOTIDE SEQUENCE</scope>
    <source>
        <strain evidence="1">4040</strain>
    </source>
</reference>
<dbReference type="EMBL" id="RCMK01000126">
    <property type="protein sequence ID" value="KAG2947741.1"/>
    <property type="molecule type" value="Genomic_DNA"/>
</dbReference>
<dbReference type="InterPro" id="IPR027417">
    <property type="entry name" value="P-loop_NTPase"/>
</dbReference>
<evidence type="ECO:0000313" key="2">
    <source>
        <dbReference type="Proteomes" id="UP000736787"/>
    </source>
</evidence>
<sequence length="69" mass="7236">MDMSSLQESSTLRAPLSTSIVASPQNYLFLGNPGTGKSTLINCLAGAAIFKSGLSYGGGLTKEFQTRIH</sequence>
<comment type="caution">
    <text evidence="1">The sequence shown here is derived from an EMBL/GenBank/DDBJ whole genome shotgun (WGS) entry which is preliminary data.</text>
</comment>
<dbReference type="Gene3D" id="3.40.50.300">
    <property type="entry name" value="P-loop containing nucleotide triphosphate hydrolases"/>
    <property type="match status" value="1"/>
</dbReference>
<accession>A0A8T1E2P3</accession>
<protein>
    <recommendedName>
        <fullName evidence="3">P-loop containing nucleoside triphosphate hydrolase</fullName>
    </recommendedName>
</protein>
<dbReference type="AlphaFoldDB" id="A0A8T1E2P3"/>
<dbReference type="VEuPathDB" id="FungiDB:PC110_g14320"/>
<dbReference type="SUPFAM" id="SSF52540">
    <property type="entry name" value="P-loop containing nucleoside triphosphate hydrolases"/>
    <property type="match status" value="1"/>
</dbReference>
<evidence type="ECO:0008006" key="3">
    <source>
        <dbReference type="Google" id="ProtNLM"/>
    </source>
</evidence>
<dbReference type="Proteomes" id="UP000736787">
    <property type="component" value="Unassembled WGS sequence"/>
</dbReference>
<evidence type="ECO:0000313" key="1">
    <source>
        <dbReference type="EMBL" id="KAG2947741.1"/>
    </source>
</evidence>